<dbReference type="OrthoDB" id="10539807at2759"/>
<accession>J3P1D9</accession>
<evidence type="ECO:0000313" key="4">
    <source>
        <dbReference type="Proteomes" id="UP000006039"/>
    </source>
</evidence>
<dbReference type="AlphaFoldDB" id="J3P1D9"/>
<dbReference type="EMBL" id="GL385397">
    <property type="protein sequence ID" value="EJT77424.1"/>
    <property type="molecule type" value="Genomic_DNA"/>
</dbReference>
<dbReference type="Proteomes" id="UP000006039">
    <property type="component" value="Unassembled WGS sequence"/>
</dbReference>
<dbReference type="GeneID" id="20347794"/>
<reference evidence="3" key="5">
    <citation type="submission" date="2018-04" db="UniProtKB">
        <authorList>
            <consortium name="EnsemblFungi"/>
        </authorList>
    </citation>
    <scope>IDENTIFICATION</scope>
    <source>
        <strain evidence="3">R3-111a-1</strain>
    </source>
</reference>
<keyword evidence="4" id="KW-1185">Reference proteome</keyword>
<organism evidence="2">
    <name type="scientific">Gaeumannomyces tritici (strain R3-111a-1)</name>
    <name type="common">Wheat and barley take-all root rot fungus</name>
    <name type="synonym">Gaeumannomyces graminis var. tritici</name>
    <dbReference type="NCBI Taxonomy" id="644352"/>
    <lineage>
        <taxon>Eukaryota</taxon>
        <taxon>Fungi</taxon>
        <taxon>Dikarya</taxon>
        <taxon>Ascomycota</taxon>
        <taxon>Pezizomycotina</taxon>
        <taxon>Sordariomycetes</taxon>
        <taxon>Sordariomycetidae</taxon>
        <taxon>Magnaporthales</taxon>
        <taxon>Magnaporthaceae</taxon>
        <taxon>Gaeumannomyces</taxon>
    </lineage>
</organism>
<reference evidence="2" key="2">
    <citation type="submission" date="2010-07" db="EMBL/GenBank/DDBJ databases">
        <authorList>
            <consortium name="The Broad Institute Genome Sequencing Platform"/>
            <consortium name="Broad Institute Genome Sequencing Center for Infectious Disease"/>
            <person name="Ma L.-J."/>
            <person name="Dead R."/>
            <person name="Young S."/>
            <person name="Zeng Q."/>
            <person name="Koehrsen M."/>
            <person name="Alvarado L."/>
            <person name="Berlin A."/>
            <person name="Chapman S.B."/>
            <person name="Chen Z."/>
            <person name="Freedman E."/>
            <person name="Gellesch M."/>
            <person name="Goldberg J."/>
            <person name="Griggs A."/>
            <person name="Gujja S."/>
            <person name="Heilman E.R."/>
            <person name="Heiman D."/>
            <person name="Hepburn T."/>
            <person name="Howarth C."/>
            <person name="Jen D."/>
            <person name="Larson L."/>
            <person name="Mehta T."/>
            <person name="Neiman D."/>
            <person name="Pearson M."/>
            <person name="Roberts A."/>
            <person name="Saif S."/>
            <person name="Shea T."/>
            <person name="Shenoy N."/>
            <person name="Sisk P."/>
            <person name="Stolte C."/>
            <person name="Sykes S."/>
            <person name="Walk T."/>
            <person name="White J."/>
            <person name="Yandava C."/>
            <person name="Haas B."/>
            <person name="Nusbaum C."/>
            <person name="Birren B."/>
        </authorList>
    </citation>
    <scope>NUCLEOTIDE SEQUENCE</scope>
    <source>
        <strain evidence="2">R3-111a-1</strain>
    </source>
</reference>
<name>J3P1D9_GAET3</name>
<protein>
    <submittedName>
        <fullName evidence="2 3">Uncharacterized protein</fullName>
    </submittedName>
</protein>
<gene>
    <name evidence="3" type="primary">20347794</name>
    <name evidence="2" type="ORF">GGTG_07336</name>
</gene>
<dbReference type="EnsemblFungi" id="EJT77424">
    <property type="protein sequence ID" value="EJT77424"/>
    <property type="gene ID" value="GGTG_07336"/>
</dbReference>
<dbReference type="VEuPathDB" id="FungiDB:GGTG_07336"/>
<feature type="compositionally biased region" description="Basic and acidic residues" evidence="1">
    <location>
        <begin position="148"/>
        <end position="161"/>
    </location>
</feature>
<reference evidence="4" key="1">
    <citation type="submission" date="2010-07" db="EMBL/GenBank/DDBJ databases">
        <title>The genome sequence of Gaeumannomyces graminis var. tritici strain R3-111a-1.</title>
        <authorList>
            <consortium name="The Broad Institute Genome Sequencing Platform"/>
            <person name="Ma L.-J."/>
            <person name="Dead R."/>
            <person name="Young S."/>
            <person name="Zeng Q."/>
            <person name="Koehrsen M."/>
            <person name="Alvarado L."/>
            <person name="Berlin A."/>
            <person name="Chapman S.B."/>
            <person name="Chen Z."/>
            <person name="Freedman E."/>
            <person name="Gellesch M."/>
            <person name="Goldberg J."/>
            <person name="Griggs A."/>
            <person name="Gujja S."/>
            <person name="Heilman E.R."/>
            <person name="Heiman D."/>
            <person name="Hepburn T."/>
            <person name="Howarth C."/>
            <person name="Jen D."/>
            <person name="Larson L."/>
            <person name="Mehta T."/>
            <person name="Neiman D."/>
            <person name="Pearson M."/>
            <person name="Roberts A."/>
            <person name="Saif S."/>
            <person name="Shea T."/>
            <person name="Shenoy N."/>
            <person name="Sisk P."/>
            <person name="Stolte C."/>
            <person name="Sykes S."/>
            <person name="Walk T."/>
            <person name="White J."/>
            <person name="Yandava C."/>
            <person name="Haas B."/>
            <person name="Nusbaum C."/>
            <person name="Birren B."/>
        </authorList>
    </citation>
    <scope>NUCLEOTIDE SEQUENCE [LARGE SCALE GENOMIC DNA]</scope>
    <source>
        <strain evidence="4">R3-111a-1</strain>
    </source>
</reference>
<reference evidence="3" key="4">
    <citation type="journal article" date="2015" name="G3 (Bethesda)">
        <title>Genome sequences of three phytopathogenic species of the Magnaporthaceae family of fungi.</title>
        <authorList>
            <person name="Okagaki L.H."/>
            <person name="Nunes C.C."/>
            <person name="Sailsbery J."/>
            <person name="Clay B."/>
            <person name="Brown D."/>
            <person name="John T."/>
            <person name="Oh Y."/>
            <person name="Young N."/>
            <person name="Fitzgerald M."/>
            <person name="Haas B.J."/>
            <person name="Zeng Q."/>
            <person name="Young S."/>
            <person name="Adiconis X."/>
            <person name="Fan L."/>
            <person name="Levin J.Z."/>
            <person name="Mitchell T.K."/>
            <person name="Okubara P.A."/>
            <person name="Farman M.L."/>
            <person name="Kohn L.M."/>
            <person name="Birren B."/>
            <person name="Ma L.-J."/>
            <person name="Dean R.A."/>
        </authorList>
    </citation>
    <scope>NUCLEOTIDE SEQUENCE</scope>
    <source>
        <strain evidence="3">R3-111a-1</strain>
    </source>
</reference>
<reference evidence="2" key="3">
    <citation type="submission" date="2010-09" db="EMBL/GenBank/DDBJ databases">
        <title>Annotation of Gaeumannomyces graminis var. tritici R3-111a-1.</title>
        <authorList>
            <consortium name="The Broad Institute Genome Sequencing Platform"/>
            <person name="Ma L.-J."/>
            <person name="Dead R."/>
            <person name="Young S.K."/>
            <person name="Zeng Q."/>
            <person name="Gargeya S."/>
            <person name="Fitzgerald M."/>
            <person name="Haas B."/>
            <person name="Abouelleil A."/>
            <person name="Alvarado L."/>
            <person name="Arachchi H.M."/>
            <person name="Berlin A."/>
            <person name="Brown A."/>
            <person name="Chapman S.B."/>
            <person name="Chen Z."/>
            <person name="Dunbar C."/>
            <person name="Freedman E."/>
            <person name="Gearin G."/>
            <person name="Gellesch M."/>
            <person name="Goldberg J."/>
            <person name="Griggs A."/>
            <person name="Gujja S."/>
            <person name="Heiman D."/>
            <person name="Howarth C."/>
            <person name="Larson L."/>
            <person name="Lui A."/>
            <person name="MacDonald P.J.P."/>
            <person name="Mehta T."/>
            <person name="Montmayeur A."/>
            <person name="Murphy C."/>
            <person name="Neiman D."/>
            <person name="Pearson M."/>
            <person name="Priest M."/>
            <person name="Roberts A."/>
            <person name="Saif S."/>
            <person name="Shea T."/>
            <person name="Shenoy N."/>
            <person name="Sisk P."/>
            <person name="Stolte C."/>
            <person name="Sykes S."/>
            <person name="Yandava C."/>
            <person name="Wortman J."/>
            <person name="Nusbaum C."/>
            <person name="Birren B."/>
        </authorList>
    </citation>
    <scope>NUCLEOTIDE SEQUENCE</scope>
    <source>
        <strain evidence="2">R3-111a-1</strain>
    </source>
</reference>
<dbReference type="eggNOG" id="ENOG502R6VH">
    <property type="taxonomic scope" value="Eukaryota"/>
</dbReference>
<proteinExistence type="predicted"/>
<feature type="region of interest" description="Disordered" evidence="1">
    <location>
        <begin position="125"/>
        <end position="205"/>
    </location>
</feature>
<evidence type="ECO:0000313" key="2">
    <source>
        <dbReference type="EMBL" id="EJT77424.1"/>
    </source>
</evidence>
<sequence>MEVASHHLHPFVSISYHTSTSIVIVRHDPSIFSSKIILPPRQPTNNARPKMKFSASLLASCLAASAMALNTPIEARQRGKTGDGALCNKNKGACSGGVCVDFSGAGSTNEAKCKVKREEIPMIEARDPGPHAPTSAAPNDRVTRGASRGRERGMESREKEVMVIQVHSRPWTPGHSGGADTTDRPIRQSVPPAVDVSGRTRASGI</sequence>
<evidence type="ECO:0000256" key="1">
    <source>
        <dbReference type="SAM" id="MobiDB-lite"/>
    </source>
</evidence>
<dbReference type="HOGENOM" id="CLU_1337583_0_0_1"/>
<dbReference type="RefSeq" id="XP_009223424.1">
    <property type="nucleotide sequence ID" value="XM_009225160.1"/>
</dbReference>
<evidence type="ECO:0000313" key="3">
    <source>
        <dbReference type="EnsemblFungi" id="EJT77424"/>
    </source>
</evidence>